<evidence type="ECO:0000313" key="2">
    <source>
        <dbReference type="Proteomes" id="UP001595850"/>
    </source>
</evidence>
<accession>A0ABV8HZL4</accession>
<comment type="caution">
    <text evidence="1">The sequence shown here is derived from an EMBL/GenBank/DDBJ whole genome shotgun (WGS) entry which is preliminary data.</text>
</comment>
<dbReference type="EMBL" id="JBHSBM010000009">
    <property type="protein sequence ID" value="MFC4057363.1"/>
    <property type="molecule type" value="Genomic_DNA"/>
</dbReference>
<keyword evidence="2" id="KW-1185">Reference proteome</keyword>
<feature type="non-terminal residue" evidence="1">
    <location>
        <position position="1"/>
    </location>
</feature>
<organism evidence="1 2">
    <name type="scientific">Planomonospora corallina</name>
    <dbReference type="NCBI Taxonomy" id="1806052"/>
    <lineage>
        <taxon>Bacteria</taxon>
        <taxon>Bacillati</taxon>
        <taxon>Actinomycetota</taxon>
        <taxon>Actinomycetes</taxon>
        <taxon>Streptosporangiales</taxon>
        <taxon>Streptosporangiaceae</taxon>
        <taxon>Planomonospora</taxon>
    </lineage>
</organism>
<proteinExistence type="predicted"/>
<sequence>NHFDGAPRYDDAALRDSLSMADDRPLVWLDARERASAKQGLIALVADILSRPRPRPRIRTSPEPVR</sequence>
<name>A0ABV8HZL4_9ACTN</name>
<gene>
    <name evidence="1" type="ORF">ACFOWE_03610</name>
</gene>
<dbReference type="Proteomes" id="UP001595850">
    <property type="component" value="Unassembled WGS sequence"/>
</dbReference>
<reference evidence="2" key="1">
    <citation type="journal article" date="2019" name="Int. J. Syst. Evol. Microbiol.">
        <title>The Global Catalogue of Microorganisms (GCM) 10K type strain sequencing project: providing services to taxonomists for standard genome sequencing and annotation.</title>
        <authorList>
            <consortium name="The Broad Institute Genomics Platform"/>
            <consortium name="The Broad Institute Genome Sequencing Center for Infectious Disease"/>
            <person name="Wu L."/>
            <person name="Ma J."/>
        </authorList>
    </citation>
    <scope>NUCLEOTIDE SEQUENCE [LARGE SCALE GENOMIC DNA]</scope>
    <source>
        <strain evidence="2">TBRC 4489</strain>
    </source>
</reference>
<evidence type="ECO:0000313" key="1">
    <source>
        <dbReference type="EMBL" id="MFC4057363.1"/>
    </source>
</evidence>
<protein>
    <recommendedName>
        <fullName evidence="3">ATP-binding protein</fullName>
    </recommendedName>
</protein>
<evidence type="ECO:0008006" key="3">
    <source>
        <dbReference type="Google" id="ProtNLM"/>
    </source>
</evidence>